<dbReference type="InParanoid" id="A0A0H2RN40"/>
<keyword evidence="6" id="KW-0560">Oxidoreductase</keyword>
<evidence type="ECO:0000256" key="1">
    <source>
        <dbReference type="ARBA" id="ARBA00001971"/>
    </source>
</evidence>
<name>A0A0H2RN40_9AGAM</name>
<dbReference type="PANTHER" id="PTHR24305">
    <property type="entry name" value="CYTOCHROME P450"/>
    <property type="match status" value="1"/>
</dbReference>
<dbReference type="InterPro" id="IPR050121">
    <property type="entry name" value="Cytochrome_P450_monoxygenase"/>
</dbReference>
<dbReference type="OrthoDB" id="1470350at2759"/>
<protein>
    <submittedName>
        <fullName evidence="10">Cytochrome P450</fullName>
    </submittedName>
</protein>
<dbReference type="InterPro" id="IPR001128">
    <property type="entry name" value="Cyt_P450"/>
</dbReference>
<evidence type="ECO:0000313" key="11">
    <source>
        <dbReference type="Proteomes" id="UP000053477"/>
    </source>
</evidence>
<dbReference type="CDD" id="cd11069">
    <property type="entry name" value="CYP_FUM15-like"/>
    <property type="match status" value="1"/>
</dbReference>
<evidence type="ECO:0000256" key="9">
    <source>
        <dbReference type="PIRSR" id="PIRSR602403-1"/>
    </source>
</evidence>
<sequence length="528" mass="59783">MCSVWQLAKRLSRPYFSPSRNIRSLPTSSVILGNISDVQKLVDSSIHEEWIREYGTVLRVKLFLNDEFLMLMDTRALSYVLLHSTEYTKPEDSMEATKRLFGAGILAAEGERHRHQRRVMNPSFGLQSVRELTPVMFDKAVQLRDIWLQQTSLNGEPTRIEVLSWLSRTTLDIIGLAGFNYEFNALNVNEKPNELNEAFSAIFNMDSGVTLTMLLQGLFPILQRLPTARHRAMDAAMKTMRRVGSELVQEHKKLFMDENDVPAGGAGTGGPKDLLSLLVKANLDSSIPESQRMSDEDVLSQIPTFLMAGHETSSTQLTWTLFSLAQHPDIQKRLRDELLDVSSDTPSMDDLQSLPFLDAVLRESLRLHPAVPLTIRQVVKDDVITLGEPVIDKNGKLISEVRVRKGDQIFIPITAINRMSSLWGPDAQEFNPDRWKDVPEPATSIPSIFSNILTFFAGARACIGYRFAVVEMKAILFTLIRTFEFRLAIPAEEFTKRQMVVTRPYLKNEKNGRAQMPLLVTPYLHSEH</sequence>
<comment type="pathway">
    <text evidence="2">Secondary metabolite biosynthesis.</text>
</comment>
<dbReference type="Gene3D" id="1.10.630.10">
    <property type="entry name" value="Cytochrome P450"/>
    <property type="match status" value="1"/>
</dbReference>
<dbReference type="SUPFAM" id="SSF48264">
    <property type="entry name" value="Cytochrome P450"/>
    <property type="match status" value="1"/>
</dbReference>
<gene>
    <name evidence="10" type="ORF">SCHPADRAFT_365849</name>
</gene>
<dbReference type="EMBL" id="KQ085960">
    <property type="protein sequence ID" value="KLO13380.1"/>
    <property type="molecule type" value="Genomic_DNA"/>
</dbReference>
<evidence type="ECO:0000256" key="3">
    <source>
        <dbReference type="ARBA" id="ARBA00010617"/>
    </source>
</evidence>
<keyword evidence="8" id="KW-0503">Monooxygenase</keyword>
<dbReference type="Proteomes" id="UP000053477">
    <property type="component" value="Unassembled WGS sequence"/>
</dbReference>
<dbReference type="GO" id="GO:0020037">
    <property type="term" value="F:heme binding"/>
    <property type="evidence" value="ECO:0007669"/>
    <property type="project" value="InterPro"/>
</dbReference>
<comment type="similarity">
    <text evidence="3">Belongs to the cytochrome P450 family.</text>
</comment>
<evidence type="ECO:0000313" key="10">
    <source>
        <dbReference type="EMBL" id="KLO13380.1"/>
    </source>
</evidence>
<proteinExistence type="inferred from homology"/>
<dbReference type="InterPro" id="IPR002403">
    <property type="entry name" value="Cyt_P450_E_grp-IV"/>
</dbReference>
<evidence type="ECO:0000256" key="2">
    <source>
        <dbReference type="ARBA" id="ARBA00005179"/>
    </source>
</evidence>
<reference evidence="10 11" key="1">
    <citation type="submission" date="2015-04" db="EMBL/GenBank/DDBJ databases">
        <title>Complete genome sequence of Schizopora paradoxa KUC8140, a cosmopolitan wood degrader in East Asia.</title>
        <authorList>
            <consortium name="DOE Joint Genome Institute"/>
            <person name="Min B."/>
            <person name="Park H."/>
            <person name="Jang Y."/>
            <person name="Kim J.-J."/>
            <person name="Kim K.H."/>
            <person name="Pangilinan J."/>
            <person name="Lipzen A."/>
            <person name="Riley R."/>
            <person name="Grigoriev I.V."/>
            <person name="Spatafora J.W."/>
            <person name="Choi I.-G."/>
        </authorList>
    </citation>
    <scope>NUCLEOTIDE SEQUENCE [LARGE SCALE GENOMIC DNA]</scope>
    <source>
        <strain evidence="10 11">KUC8140</strain>
    </source>
</reference>
<dbReference type="InterPro" id="IPR036396">
    <property type="entry name" value="Cyt_P450_sf"/>
</dbReference>
<dbReference type="PRINTS" id="PR00385">
    <property type="entry name" value="P450"/>
</dbReference>
<evidence type="ECO:0000256" key="6">
    <source>
        <dbReference type="ARBA" id="ARBA00023002"/>
    </source>
</evidence>
<evidence type="ECO:0000256" key="4">
    <source>
        <dbReference type="ARBA" id="ARBA00022617"/>
    </source>
</evidence>
<dbReference type="GO" id="GO:0005506">
    <property type="term" value="F:iron ion binding"/>
    <property type="evidence" value="ECO:0007669"/>
    <property type="project" value="InterPro"/>
</dbReference>
<evidence type="ECO:0000256" key="5">
    <source>
        <dbReference type="ARBA" id="ARBA00022723"/>
    </source>
</evidence>
<comment type="cofactor">
    <cofactor evidence="1 9">
        <name>heme</name>
        <dbReference type="ChEBI" id="CHEBI:30413"/>
    </cofactor>
</comment>
<evidence type="ECO:0000256" key="7">
    <source>
        <dbReference type="ARBA" id="ARBA00023004"/>
    </source>
</evidence>
<organism evidence="10 11">
    <name type="scientific">Schizopora paradoxa</name>
    <dbReference type="NCBI Taxonomy" id="27342"/>
    <lineage>
        <taxon>Eukaryota</taxon>
        <taxon>Fungi</taxon>
        <taxon>Dikarya</taxon>
        <taxon>Basidiomycota</taxon>
        <taxon>Agaricomycotina</taxon>
        <taxon>Agaricomycetes</taxon>
        <taxon>Hymenochaetales</taxon>
        <taxon>Schizoporaceae</taxon>
        <taxon>Schizopora</taxon>
    </lineage>
</organism>
<keyword evidence="5 9" id="KW-0479">Metal-binding</keyword>
<feature type="binding site" description="axial binding residue" evidence="9">
    <location>
        <position position="462"/>
    </location>
    <ligand>
        <name>heme</name>
        <dbReference type="ChEBI" id="CHEBI:30413"/>
    </ligand>
    <ligandPart>
        <name>Fe</name>
        <dbReference type="ChEBI" id="CHEBI:18248"/>
    </ligandPart>
</feature>
<keyword evidence="7 9" id="KW-0408">Iron</keyword>
<dbReference type="GO" id="GO:0016705">
    <property type="term" value="F:oxidoreductase activity, acting on paired donors, with incorporation or reduction of molecular oxygen"/>
    <property type="evidence" value="ECO:0007669"/>
    <property type="project" value="InterPro"/>
</dbReference>
<accession>A0A0H2RN40</accession>
<dbReference type="STRING" id="27342.A0A0H2RN40"/>
<dbReference type="PANTHER" id="PTHR24305:SF166">
    <property type="entry name" value="CYTOCHROME P450 12A4, MITOCHONDRIAL-RELATED"/>
    <property type="match status" value="1"/>
</dbReference>
<dbReference type="AlphaFoldDB" id="A0A0H2RN40"/>
<dbReference type="Pfam" id="PF00067">
    <property type="entry name" value="p450"/>
    <property type="match status" value="1"/>
</dbReference>
<keyword evidence="4 9" id="KW-0349">Heme</keyword>
<dbReference type="PRINTS" id="PR00465">
    <property type="entry name" value="EP450IV"/>
</dbReference>
<evidence type="ECO:0000256" key="8">
    <source>
        <dbReference type="ARBA" id="ARBA00023033"/>
    </source>
</evidence>
<dbReference type="GO" id="GO:0004497">
    <property type="term" value="F:monooxygenase activity"/>
    <property type="evidence" value="ECO:0007669"/>
    <property type="project" value="UniProtKB-KW"/>
</dbReference>
<keyword evidence="11" id="KW-1185">Reference proteome</keyword>